<keyword evidence="5" id="KW-0325">Glycoprotein</keyword>
<reference evidence="7 8" key="1">
    <citation type="journal article" date="2018" name="IMA Fungus">
        <title>IMA Genome-F 10: Nine draft genome sequences of Claviceps purpurea s.lat., including C. arundinis, C. humidiphila, and C. cf. spartinae, pseudomolecules for the pitch canker pathogen Fusarium circinatum, draft genome of Davidsoniella eucalypti, Grosmannia galeiformis, Quambalaria eucalypti, and Teratosphaeria destructans.</title>
        <authorList>
            <person name="Wingfield B.D."/>
            <person name="Liu M."/>
            <person name="Nguyen H.D."/>
            <person name="Lane F.A."/>
            <person name="Morgan S.W."/>
            <person name="De Vos L."/>
            <person name="Wilken P.M."/>
            <person name="Duong T.A."/>
            <person name="Aylward J."/>
            <person name="Coetzee M.P."/>
            <person name="Dadej K."/>
            <person name="De Beer Z.W."/>
            <person name="Findlay W."/>
            <person name="Havenga M."/>
            <person name="Kolarik M."/>
            <person name="Menzies J.G."/>
            <person name="Naidoo K."/>
            <person name="Pochopski O."/>
            <person name="Shoukouhi P."/>
            <person name="Santana Q.C."/>
            <person name="Seifert K.A."/>
            <person name="Soal N."/>
            <person name="Steenkamp E.T."/>
            <person name="Tatham C.T."/>
            <person name="van der Nest M.A."/>
            <person name="Wingfield M.J."/>
        </authorList>
    </citation>
    <scope>NUCLEOTIDE SEQUENCE [LARGE SCALE GENOMIC DNA]</scope>
    <source>
        <strain evidence="7">CMW44962</strain>
    </source>
</reference>
<dbReference type="GO" id="GO:0008239">
    <property type="term" value="F:dipeptidyl-peptidase activity"/>
    <property type="evidence" value="ECO:0007669"/>
    <property type="project" value="TreeGrafter"/>
</dbReference>
<feature type="region of interest" description="Disordered" evidence="6">
    <location>
        <begin position="1"/>
        <end position="45"/>
    </location>
</feature>
<protein>
    <submittedName>
        <fullName evidence="7">Serine peptidase like protein</fullName>
    </submittedName>
</protein>
<dbReference type="Gene3D" id="3.40.50.1820">
    <property type="entry name" value="alpha/beta hydrolase"/>
    <property type="match status" value="2"/>
</dbReference>
<evidence type="ECO:0000313" key="8">
    <source>
        <dbReference type="Proteomes" id="UP001138500"/>
    </source>
</evidence>
<dbReference type="GO" id="GO:0070008">
    <property type="term" value="F:serine-type exopeptidase activity"/>
    <property type="evidence" value="ECO:0007669"/>
    <property type="project" value="InterPro"/>
</dbReference>
<dbReference type="EMBL" id="RIBY02001236">
    <property type="protein sequence ID" value="KAH9830864.1"/>
    <property type="molecule type" value="Genomic_DNA"/>
</dbReference>
<dbReference type="AlphaFoldDB" id="A0A9W7W3P3"/>
<keyword evidence="3" id="KW-0732">Signal</keyword>
<evidence type="ECO:0000313" key="7">
    <source>
        <dbReference type="EMBL" id="KAH9830864.1"/>
    </source>
</evidence>
<keyword evidence="8" id="KW-1185">Reference proteome</keyword>
<dbReference type="PANTHER" id="PTHR11010:SF23">
    <property type="entry name" value="SERINE PEPTIDASE"/>
    <property type="match status" value="1"/>
</dbReference>
<dbReference type="GO" id="GO:0006508">
    <property type="term" value="P:proteolysis"/>
    <property type="evidence" value="ECO:0007669"/>
    <property type="project" value="UniProtKB-KW"/>
</dbReference>
<keyword evidence="2" id="KW-0645">Protease</keyword>
<comment type="caution">
    <text evidence="7">The sequence shown here is derived from an EMBL/GenBank/DDBJ whole genome shotgun (WGS) entry which is preliminary data.</text>
</comment>
<comment type="similarity">
    <text evidence="1">Belongs to the peptidase S28 family.</text>
</comment>
<evidence type="ECO:0000256" key="6">
    <source>
        <dbReference type="SAM" id="MobiDB-lite"/>
    </source>
</evidence>
<proteinExistence type="inferred from homology"/>
<gene>
    <name evidence="7" type="ORF">Tdes44962_MAKER08979</name>
</gene>
<keyword evidence="4" id="KW-0378">Hydrolase</keyword>
<dbReference type="SUPFAM" id="SSF53474">
    <property type="entry name" value="alpha/beta-Hydrolases"/>
    <property type="match status" value="1"/>
</dbReference>
<evidence type="ECO:0000256" key="4">
    <source>
        <dbReference type="ARBA" id="ARBA00022801"/>
    </source>
</evidence>
<reference evidence="7 8" key="2">
    <citation type="journal article" date="2021" name="Curr. Genet.">
        <title>Genetic response to nitrogen starvation in the aggressive Eucalyptus foliar pathogen Teratosphaeria destructans.</title>
        <authorList>
            <person name="Havenga M."/>
            <person name="Wingfield B.D."/>
            <person name="Wingfield M.J."/>
            <person name="Dreyer L.L."/>
            <person name="Roets F."/>
            <person name="Aylward J."/>
        </authorList>
    </citation>
    <scope>NUCLEOTIDE SEQUENCE [LARGE SCALE GENOMIC DNA]</scope>
    <source>
        <strain evidence="7">CMW44962</strain>
    </source>
</reference>
<name>A0A9W7W3P3_9PEZI</name>
<dbReference type="PANTHER" id="PTHR11010">
    <property type="entry name" value="PROTEASE S28 PRO-X CARBOXYPEPTIDASE-RELATED"/>
    <property type="match status" value="1"/>
</dbReference>
<dbReference type="OrthoDB" id="1735038at2759"/>
<evidence type="ECO:0000256" key="3">
    <source>
        <dbReference type="ARBA" id="ARBA00022729"/>
    </source>
</evidence>
<dbReference type="InterPro" id="IPR029058">
    <property type="entry name" value="AB_hydrolase_fold"/>
</dbReference>
<sequence>MPADEDGDAGEESNAEESEGKEPADETSNVDGSGISEGYELDEDEEELWPVNDFSSGRLYYVRSIRRRNVFSDDSTMLTHFIASLLHLTGARSIPMPFDTPFAATYIPTTACDLPLGSTSFNRSIPDHGRDNFTQLIHHADPTLGLFSQAFLWNSTFWRPEAPIVLFLPGESPVDKYGIYSRADFSTIGVIAENLGAATIILEHRYFGSSLPYRSFTKANLQYLTVDNALKDVVRFANNFVAPWTDHPSTAKDVPWILIGGSYSAAQTGWIANIMPGTFWAYISASPILQAIPSYWAYFLPFMEHGPQSCVRLASSITQFIDNVIEAGDEVSLQILKTIFGLAEMKTPDFIYNLSFYWSEWGDIDIGQNNTLIKTYCAWVEGSEYGQDLEDPYEQLFHAASQQTNKSIEARADWATRLESTLRALQTYSAGFRTHLAPRLCIGGRCLDESFARLSEPLSSGQLYEWLMCNDMMGGYVTGAPIGTSMNPLVSRFLTSEYFQTRCSIVHSPGASGELEKTTSGHRSAEDFNKYTGGWFPTNARRIIYSAGEMDVWREISVSAKTRPGGPLQSDPESDVIVHLIKTGWHHSEMYTRNAELDEEVRRVRDEEVDQICRWVQQWPGYR</sequence>
<dbReference type="Proteomes" id="UP001138500">
    <property type="component" value="Unassembled WGS sequence"/>
</dbReference>
<evidence type="ECO:0000256" key="1">
    <source>
        <dbReference type="ARBA" id="ARBA00011079"/>
    </source>
</evidence>
<organism evidence="7 8">
    <name type="scientific">Teratosphaeria destructans</name>
    <dbReference type="NCBI Taxonomy" id="418781"/>
    <lineage>
        <taxon>Eukaryota</taxon>
        <taxon>Fungi</taxon>
        <taxon>Dikarya</taxon>
        <taxon>Ascomycota</taxon>
        <taxon>Pezizomycotina</taxon>
        <taxon>Dothideomycetes</taxon>
        <taxon>Dothideomycetidae</taxon>
        <taxon>Mycosphaerellales</taxon>
        <taxon>Teratosphaeriaceae</taxon>
        <taxon>Teratosphaeria</taxon>
    </lineage>
</organism>
<accession>A0A9W7W3P3</accession>
<dbReference type="InterPro" id="IPR008758">
    <property type="entry name" value="Peptidase_S28"/>
</dbReference>
<evidence type="ECO:0000256" key="2">
    <source>
        <dbReference type="ARBA" id="ARBA00022670"/>
    </source>
</evidence>
<feature type="compositionally biased region" description="Acidic residues" evidence="6">
    <location>
        <begin position="1"/>
        <end position="17"/>
    </location>
</feature>
<dbReference type="Pfam" id="PF05577">
    <property type="entry name" value="Peptidase_S28"/>
    <property type="match status" value="1"/>
</dbReference>
<evidence type="ECO:0000256" key="5">
    <source>
        <dbReference type="ARBA" id="ARBA00023180"/>
    </source>
</evidence>